<evidence type="ECO:0000256" key="10">
    <source>
        <dbReference type="ARBA" id="ARBA00030581"/>
    </source>
</evidence>
<evidence type="ECO:0000256" key="1">
    <source>
        <dbReference type="ARBA" id="ARBA00004496"/>
    </source>
</evidence>
<dbReference type="FunFam" id="3.30.70.330:FF:000022">
    <property type="entry name" value="APOBEC1 complementation factor isoform X1"/>
    <property type="match status" value="1"/>
</dbReference>
<dbReference type="AlphaFoldDB" id="A0AA88J2K4"/>
<dbReference type="SUPFAM" id="SSF54768">
    <property type="entry name" value="dsRNA-binding domain-like"/>
    <property type="match status" value="1"/>
</dbReference>
<keyword evidence="4" id="KW-0677">Repeat</keyword>
<evidence type="ECO:0000313" key="16">
    <source>
        <dbReference type="Proteomes" id="UP001187315"/>
    </source>
</evidence>
<dbReference type="PANTHER" id="PTHR21245">
    <property type="entry name" value="HETEROGENEOUS NUCLEAR RIBONUCLEOPROTEIN"/>
    <property type="match status" value="1"/>
</dbReference>
<evidence type="ECO:0000256" key="11">
    <source>
        <dbReference type="PROSITE-ProRule" id="PRU00176"/>
    </source>
</evidence>
<comment type="subcellular location">
    <subcellularLocation>
        <location evidence="1">Cytoplasm</location>
    </subcellularLocation>
</comment>
<dbReference type="GO" id="GO:0051321">
    <property type="term" value="P:meiotic cell cycle"/>
    <property type="evidence" value="ECO:0007669"/>
    <property type="project" value="UniProtKB-KW"/>
</dbReference>
<dbReference type="GO" id="GO:0005737">
    <property type="term" value="C:cytoplasm"/>
    <property type="evidence" value="ECO:0007669"/>
    <property type="project" value="UniProtKB-SubCell"/>
</dbReference>
<dbReference type="InterPro" id="IPR012677">
    <property type="entry name" value="Nucleotide-bd_a/b_plait_sf"/>
</dbReference>
<dbReference type="GO" id="GO:0048477">
    <property type="term" value="P:oogenesis"/>
    <property type="evidence" value="ECO:0007669"/>
    <property type="project" value="UniProtKB-KW"/>
</dbReference>
<sequence length="720" mass="80257">MFLLQFLSSFFRALITEKMNKKKLKADTYDITVYKRGDLLEVPRTLFTHFGIYLGSNRVAHFIPDILPVISADNSAISKTVSNSRLILGVIAKKASVRVDSVEDFAYGAEILVNSMDTVCSRPPLQGEEVAMRAEKLMGIMDYSLLWFNCEHYVMFCRYGTSMSFQTYQSSPSSCQVEMSKCGVESCAGAQSFSPSESALLELMERTGYSMVQENGQRKFGGPPPGWEGPPPPRGCEVFVGKIPRDMYEDMLVPIFERAGHIYEFRLMMEFSGENRGYAFVMYTTREAAQRAIALLDNYEIRPGKFIGVCVSLDNCRLFIGSIPKDKKKEEIQEEMMKVTDGVVDVIVYPSAMDKTKNRGFAFVEYESHKAAAMARRKLIPGTFQLWCHTIQVDWAEPERDVDEETMQRVRVLYVRNLMLHTTEETLHLEFSRLKPGSVERVKKLTDYAFIHFYCREDALAAQRSMNGELIDGSVIEVTLAKPASKDTGRRFRTRFEHNETAPMLYSDSNFPTKSKDDSGISTGSGGLNDGFSPLSLSLSTGVSNSRSVELERCVYPILPGSSLVPVSLQSLKPSQLSSAVALLEYYCHKNGWSLPEYHLYTTTGATFSTTGHDGKTLLVYKVVISSMQSSYMPNKVCTILEDAKELAAHTALWNLDLSLYGPGSPCSFSPPAVSSGTGLLSYACRAVPYPAYPISPISPPLSISSSRGSQIYIPNQSPF</sequence>
<keyword evidence="16" id="KW-1185">Reference proteome</keyword>
<comment type="caution">
    <text evidence="15">The sequence shown here is derived from an EMBL/GenBank/DDBJ whole genome shotgun (WGS) entry which is preliminary data.</text>
</comment>
<keyword evidence="6" id="KW-0744">Spermatogenesis</keyword>
<dbReference type="Gene3D" id="3.90.1720.10">
    <property type="entry name" value="endopeptidase domain like (from Nostoc punctiforme)"/>
    <property type="match status" value="1"/>
</dbReference>
<dbReference type="InterPro" id="IPR007053">
    <property type="entry name" value="LRAT_dom"/>
</dbReference>
<dbReference type="InterPro" id="IPR035979">
    <property type="entry name" value="RBD_domain_sf"/>
</dbReference>
<dbReference type="Pfam" id="PF14709">
    <property type="entry name" value="DND1_DSRM"/>
    <property type="match status" value="1"/>
</dbReference>
<gene>
    <name evidence="15" type="ORF">Q7C36_021630</name>
</gene>
<organism evidence="15 16">
    <name type="scientific">Tachysurus vachellii</name>
    <name type="common">Darkbarbel catfish</name>
    <name type="synonym">Pelteobagrus vachellii</name>
    <dbReference type="NCBI Taxonomy" id="175792"/>
    <lineage>
        <taxon>Eukaryota</taxon>
        <taxon>Metazoa</taxon>
        <taxon>Chordata</taxon>
        <taxon>Craniata</taxon>
        <taxon>Vertebrata</taxon>
        <taxon>Euteleostomi</taxon>
        <taxon>Actinopterygii</taxon>
        <taxon>Neopterygii</taxon>
        <taxon>Teleostei</taxon>
        <taxon>Ostariophysi</taxon>
        <taxon>Siluriformes</taxon>
        <taxon>Bagridae</taxon>
        <taxon>Tachysurus</taxon>
    </lineage>
</organism>
<dbReference type="InterPro" id="IPR006535">
    <property type="entry name" value="HnRNP_R/Q_splicing_fac"/>
</dbReference>
<dbReference type="Proteomes" id="UP001187315">
    <property type="component" value="Unassembled WGS sequence"/>
</dbReference>
<evidence type="ECO:0000256" key="9">
    <source>
        <dbReference type="ARBA" id="ARBA00023254"/>
    </source>
</evidence>
<dbReference type="Pfam" id="PF00076">
    <property type="entry name" value="RRM_1"/>
    <property type="match status" value="3"/>
</dbReference>
<keyword evidence="7 11" id="KW-0694">RNA-binding</keyword>
<evidence type="ECO:0000256" key="2">
    <source>
        <dbReference type="ARBA" id="ARBA00021018"/>
    </source>
</evidence>
<dbReference type="EMBL" id="JAVHJS010000024">
    <property type="protein sequence ID" value="KAK2817697.1"/>
    <property type="molecule type" value="Genomic_DNA"/>
</dbReference>
<dbReference type="SMART" id="SM00360">
    <property type="entry name" value="RRM"/>
    <property type="match status" value="3"/>
</dbReference>
<evidence type="ECO:0000259" key="14">
    <source>
        <dbReference type="PROSITE" id="PS51934"/>
    </source>
</evidence>
<name>A0AA88J2K4_TACVA</name>
<feature type="region of interest" description="Disordered" evidence="12">
    <location>
        <begin position="504"/>
        <end position="523"/>
    </location>
</feature>
<reference evidence="15" key="1">
    <citation type="submission" date="2023-08" db="EMBL/GenBank/DDBJ databases">
        <title>Pelteobagrus vachellii genome.</title>
        <authorList>
            <person name="Liu H."/>
        </authorList>
    </citation>
    <scope>NUCLEOTIDE SEQUENCE</scope>
    <source>
        <strain evidence="15">PRFRI_2022a</strain>
        <tissue evidence="15">Muscle</tissue>
    </source>
</reference>
<dbReference type="InterPro" id="IPR000504">
    <property type="entry name" value="RRM_dom"/>
</dbReference>
<dbReference type="NCBIfam" id="TIGR01648">
    <property type="entry name" value="hnRNP-R-Q"/>
    <property type="match status" value="1"/>
</dbReference>
<evidence type="ECO:0000313" key="15">
    <source>
        <dbReference type="EMBL" id="KAK2817697.1"/>
    </source>
</evidence>
<dbReference type="CDD" id="cd12492">
    <property type="entry name" value="RRM2_RBM46"/>
    <property type="match status" value="1"/>
</dbReference>
<evidence type="ECO:0000256" key="7">
    <source>
        <dbReference type="ARBA" id="ARBA00022884"/>
    </source>
</evidence>
<feature type="domain" description="RRM" evidence="13">
    <location>
        <begin position="316"/>
        <end position="398"/>
    </location>
</feature>
<dbReference type="Pfam" id="PF04970">
    <property type="entry name" value="LRAT"/>
    <property type="match status" value="1"/>
</dbReference>
<keyword evidence="9" id="KW-0469">Meiosis</keyword>
<keyword evidence="3" id="KW-0963">Cytoplasm</keyword>
<evidence type="ECO:0000256" key="5">
    <source>
        <dbReference type="ARBA" id="ARBA00022782"/>
    </source>
</evidence>
<dbReference type="GO" id="GO:0007283">
    <property type="term" value="P:spermatogenesis"/>
    <property type="evidence" value="ECO:0007669"/>
    <property type="project" value="UniProtKB-KW"/>
</dbReference>
<evidence type="ECO:0000256" key="8">
    <source>
        <dbReference type="ARBA" id="ARBA00022943"/>
    </source>
</evidence>
<accession>A0AA88J2K4</accession>
<evidence type="ECO:0000256" key="12">
    <source>
        <dbReference type="SAM" id="MobiDB-lite"/>
    </source>
</evidence>
<dbReference type="PROSITE" id="PS51934">
    <property type="entry name" value="LRAT"/>
    <property type="match status" value="1"/>
</dbReference>
<dbReference type="FunFam" id="3.30.70.330:FF:000026">
    <property type="entry name" value="APOBEC1 complementation factor isoform X1"/>
    <property type="match status" value="1"/>
</dbReference>
<dbReference type="SUPFAM" id="SSF54928">
    <property type="entry name" value="RNA-binding domain, RBD"/>
    <property type="match status" value="2"/>
</dbReference>
<proteinExistence type="predicted"/>
<dbReference type="Gene3D" id="3.30.70.330">
    <property type="match status" value="3"/>
</dbReference>
<evidence type="ECO:0000256" key="3">
    <source>
        <dbReference type="ARBA" id="ARBA00022490"/>
    </source>
</evidence>
<protein>
    <recommendedName>
        <fullName evidence="2">Probable RNA-binding protein 46</fullName>
    </recommendedName>
    <alternativeName>
        <fullName evidence="10">RNA-binding motif protein 46</fullName>
    </alternativeName>
</protein>
<feature type="domain" description="LRAT" evidence="14">
    <location>
        <begin position="39"/>
        <end position="166"/>
    </location>
</feature>
<keyword evidence="5" id="KW-0221">Differentiation</keyword>
<evidence type="ECO:0000256" key="6">
    <source>
        <dbReference type="ARBA" id="ARBA00022871"/>
    </source>
</evidence>
<evidence type="ECO:0000256" key="4">
    <source>
        <dbReference type="ARBA" id="ARBA00022737"/>
    </source>
</evidence>
<dbReference type="PROSITE" id="PS50102">
    <property type="entry name" value="RRM"/>
    <property type="match status" value="3"/>
</dbReference>
<keyword evidence="8" id="KW-0896">Oogenesis</keyword>
<evidence type="ECO:0000259" key="13">
    <source>
        <dbReference type="PROSITE" id="PS50102"/>
    </source>
</evidence>
<dbReference type="GO" id="GO:0003723">
    <property type="term" value="F:RNA binding"/>
    <property type="evidence" value="ECO:0007669"/>
    <property type="project" value="UniProtKB-UniRule"/>
</dbReference>
<feature type="domain" description="RRM" evidence="13">
    <location>
        <begin position="236"/>
        <end position="314"/>
    </location>
</feature>
<feature type="domain" description="RRM" evidence="13">
    <location>
        <begin position="411"/>
        <end position="483"/>
    </location>
</feature>
<dbReference type="InterPro" id="IPR034435">
    <property type="entry name" value="RBM46_RRM2"/>
</dbReference>